<dbReference type="PANTHER" id="PTHR30015">
    <property type="entry name" value="MRR RESTRICTION SYSTEM PROTEIN"/>
    <property type="match status" value="1"/>
</dbReference>
<organism evidence="4 5">
    <name type="scientific">Streptomyces evansiae</name>
    <dbReference type="NCBI Taxonomy" id="3075535"/>
    <lineage>
        <taxon>Bacteria</taxon>
        <taxon>Bacillati</taxon>
        <taxon>Actinomycetota</taxon>
        <taxon>Actinomycetes</taxon>
        <taxon>Kitasatosporales</taxon>
        <taxon>Streptomycetaceae</taxon>
        <taxon>Streptomyces</taxon>
    </lineage>
</organism>
<dbReference type="RefSeq" id="WP_275530177.1">
    <property type="nucleotide sequence ID" value="NZ_JAVRET010000080.1"/>
</dbReference>
<keyword evidence="2" id="KW-0812">Transmembrane</keyword>
<dbReference type="GO" id="GO:0004519">
    <property type="term" value="F:endonuclease activity"/>
    <property type="evidence" value="ECO:0007669"/>
    <property type="project" value="UniProtKB-KW"/>
</dbReference>
<feature type="transmembrane region" description="Helical" evidence="2">
    <location>
        <begin position="49"/>
        <end position="68"/>
    </location>
</feature>
<keyword evidence="2" id="KW-0472">Membrane</keyword>
<feature type="region of interest" description="Disordered" evidence="1">
    <location>
        <begin position="1"/>
        <end position="43"/>
    </location>
</feature>
<proteinExistence type="predicted"/>
<dbReference type="Gene3D" id="3.40.1350.10">
    <property type="match status" value="1"/>
</dbReference>
<accession>A0ABU2RAR4</accession>
<reference evidence="5" key="1">
    <citation type="submission" date="2023-07" db="EMBL/GenBank/DDBJ databases">
        <title>30 novel species of actinomycetes from the DSMZ collection.</title>
        <authorList>
            <person name="Nouioui I."/>
        </authorList>
    </citation>
    <scope>NUCLEOTIDE SEQUENCE [LARGE SCALE GENOMIC DNA]</scope>
    <source>
        <strain evidence="5">DSM 41979</strain>
    </source>
</reference>
<protein>
    <submittedName>
        <fullName evidence="4">Restriction endonuclease</fullName>
    </submittedName>
</protein>
<dbReference type="InterPro" id="IPR007560">
    <property type="entry name" value="Restrct_endonuc_IV_Mrr"/>
</dbReference>
<dbReference type="Pfam" id="PF04471">
    <property type="entry name" value="Mrr_cat"/>
    <property type="match status" value="1"/>
</dbReference>
<feature type="transmembrane region" description="Helical" evidence="2">
    <location>
        <begin position="74"/>
        <end position="92"/>
    </location>
</feature>
<keyword evidence="5" id="KW-1185">Reference proteome</keyword>
<keyword evidence="2" id="KW-1133">Transmembrane helix</keyword>
<dbReference type="EMBL" id="JAVRET010000080">
    <property type="protein sequence ID" value="MDT0412409.1"/>
    <property type="molecule type" value="Genomic_DNA"/>
</dbReference>
<evidence type="ECO:0000256" key="2">
    <source>
        <dbReference type="SAM" id="Phobius"/>
    </source>
</evidence>
<comment type="caution">
    <text evidence="4">The sequence shown here is derived from an EMBL/GenBank/DDBJ whole genome shotgun (WGS) entry which is preliminary data.</text>
</comment>
<dbReference type="SUPFAM" id="SSF52980">
    <property type="entry name" value="Restriction endonuclease-like"/>
    <property type="match status" value="1"/>
</dbReference>
<feature type="domain" description="Restriction endonuclease type IV Mrr" evidence="3">
    <location>
        <begin position="116"/>
        <end position="230"/>
    </location>
</feature>
<dbReference type="PANTHER" id="PTHR30015:SF6">
    <property type="entry name" value="SLL1429 PROTEIN"/>
    <property type="match status" value="1"/>
</dbReference>
<dbReference type="InterPro" id="IPR052906">
    <property type="entry name" value="Type_IV_Methyl-Rstrct_Enzyme"/>
</dbReference>
<name>A0ABU2RAR4_9ACTN</name>
<evidence type="ECO:0000313" key="4">
    <source>
        <dbReference type="EMBL" id="MDT0412409.1"/>
    </source>
</evidence>
<evidence type="ECO:0000313" key="5">
    <source>
        <dbReference type="Proteomes" id="UP001183610"/>
    </source>
</evidence>
<dbReference type="InterPro" id="IPR011335">
    <property type="entry name" value="Restrct_endonuc-II-like"/>
</dbReference>
<evidence type="ECO:0000259" key="3">
    <source>
        <dbReference type="Pfam" id="PF04471"/>
    </source>
</evidence>
<keyword evidence="4" id="KW-0540">Nuclease</keyword>
<keyword evidence="4" id="KW-0378">Hydrolase</keyword>
<gene>
    <name evidence="4" type="ORF">RM698_25590</name>
</gene>
<keyword evidence="4" id="KW-0255">Endonuclease</keyword>
<evidence type="ECO:0000256" key="1">
    <source>
        <dbReference type="SAM" id="MobiDB-lite"/>
    </source>
</evidence>
<dbReference type="Proteomes" id="UP001183610">
    <property type="component" value="Unassembled WGS sequence"/>
</dbReference>
<dbReference type="InterPro" id="IPR011856">
    <property type="entry name" value="tRNA_endonuc-like_dom_sf"/>
</dbReference>
<sequence>MTRRSPTRRRTPARRHSPTRRRPGTRRSPARRGSPARRRSRRPLRRDDALGLAGLAVLALFLLLALLRWLAAHWWLPLGLALAGAAVWGLALRRRAERARWEQARQRALRLGLGTLDALDHRQFEYAVRDLLRRDGCADAEQVGGANDRGADVLATDPYGRRWLVQCKHRRDGAAGPAVGTPDLQRVNGTARQLHGADVVLVVTNGRFSNKCPELAGALRMHLVDRELLGAWASGARPLWELLPRVPAPRRGS</sequence>